<dbReference type="Proteomes" id="UP000192223">
    <property type="component" value="Unplaced"/>
</dbReference>
<evidence type="ECO:0000256" key="1">
    <source>
        <dbReference type="SAM" id="MobiDB-lite"/>
    </source>
</evidence>
<name>A0A1W4X011_AGRPL</name>
<evidence type="ECO:0000256" key="2">
    <source>
        <dbReference type="SAM" id="SignalP"/>
    </source>
</evidence>
<sequence length="122" mass="13328">MPKTILFFFAIVCISAKPSLAKILPKLDDGNSDVTVPNGSDPIHNPRLPLARMLPKLDDGNSDVTVPNGSDPIHNPKLPLAKVHAKKGISLHYANHAHDSNRHHVKTHAAKVSHADDYGRRQ</sequence>
<dbReference type="GeneID" id="108737412"/>
<keyword evidence="3" id="KW-1185">Reference proteome</keyword>
<evidence type="ECO:0000313" key="3">
    <source>
        <dbReference type="Proteomes" id="UP000192223"/>
    </source>
</evidence>
<feature type="chain" id="PRO_5010712681" evidence="2">
    <location>
        <begin position="22"/>
        <end position="122"/>
    </location>
</feature>
<proteinExistence type="predicted"/>
<feature type="signal peptide" evidence="2">
    <location>
        <begin position="1"/>
        <end position="21"/>
    </location>
</feature>
<feature type="region of interest" description="Disordered" evidence="1">
    <location>
        <begin position="55"/>
        <end position="76"/>
    </location>
</feature>
<gene>
    <name evidence="4" type="primary">LOC108737412</name>
</gene>
<organism evidence="3 4">
    <name type="scientific">Agrilus planipennis</name>
    <name type="common">Emerald ash borer</name>
    <name type="synonym">Agrilus marcopoli</name>
    <dbReference type="NCBI Taxonomy" id="224129"/>
    <lineage>
        <taxon>Eukaryota</taxon>
        <taxon>Metazoa</taxon>
        <taxon>Ecdysozoa</taxon>
        <taxon>Arthropoda</taxon>
        <taxon>Hexapoda</taxon>
        <taxon>Insecta</taxon>
        <taxon>Pterygota</taxon>
        <taxon>Neoptera</taxon>
        <taxon>Endopterygota</taxon>
        <taxon>Coleoptera</taxon>
        <taxon>Polyphaga</taxon>
        <taxon>Elateriformia</taxon>
        <taxon>Buprestoidea</taxon>
        <taxon>Buprestidae</taxon>
        <taxon>Agrilinae</taxon>
        <taxon>Agrilus</taxon>
    </lineage>
</organism>
<accession>A0A1W4X011</accession>
<keyword evidence="2" id="KW-0732">Signal</keyword>
<feature type="region of interest" description="Disordered" evidence="1">
    <location>
        <begin position="97"/>
        <end position="122"/>
    </location>
</feature>
<dbReference type="AlphaFoldDB" id="A0A1W4X011"/>
<dbReference type="RefSeq" id="XP_018325743.1">
    <property type="nucleotide sequence ID" value="XM_018470241.1"/>
</dbReference>
<dbReference type="KEGG" id="apln:108737412"/>
<evidence type="ECO:0000313" key="4">
    <source>
        <dbReference type="RefSeq" id="XP_018325743.1"/>
    </source>
</evidence>
<feature type="compositionally biased region" description="Basic and acidic residues" evidence="1">
    <location>
        <begin position="113"/>
        <end position="122"/>
    </location>
</feature>
<protein>
    <submittedName>
        <fullName evidence="4">Uncharacterized protein LOC108737412</fullName>
    </submittedName>
</protein>
<dbReference type="InParanoid" id="A0A1W4X011"/>
<reference evidence="4" key="1">
    <citation type="submission" date="2025-08" db="UniProtKB">
        <authorList>
            <consortium name="RefSeq"/>
        </authorList>
    </citation>
    <scope>IDENTIFICATION</scope>
    <source>
        <tissue evidence="4">Entire body</tissue>
    </source>
</reference>